<dbReference type="EMBL" id="RDQH01000343">
    <property type="protein sequence ID" value="RXH67513.1"/>
    <property type="molecule type" value="Genomic_DNA"/>
</dbReference>
<keyword evidence="2" id="KW-1185">Reference proteome</keyword>
<proteinExistence type="predicted"/>
<protein>
    <submittedName>
        <fullName evidence="1">Uncharacterized protein</fullName>
    </submittedName>
</protein>
<accession>A0A498HEP2</accession>
<dbReference type="Proteomes" id="UP000290289">
    <property type="component" value="Chromosome 17"/>
</dbReference>
<sequence>MKGAGKEKVECVGLEAKEKHRKPEKASSIIIKEQARYKDYKTLPKGYRVNPIRALLLWTTGGNERRSCSRFP</sequence>
<reference evidence="1 2" key="1">
    <citation type="submission" date="2018-10" db="EMBL/GenBank/DDBJ databases">
        <title>A high-quality apple genome assembly.</title>
        <authorList>
            <person name="Hu J."/>
        </authorList>
    </citation>
    <scope>NUCLEOTIDE SEQUENCE [LARGE SCALE GENOMIC DNA]</scope>
    <source>
        <strain evidence="2">cv. HFTH1</strain>
        <tissue evidence="1">Young leaf</tissue>
    </source>
</reference>
<name>A0A498HEP2_MALDO</name>
<evidence type="ECO:0000313" key="2">
    <source>
        <dbReference type="Proteomes" id="UP000290289"/>
    </source>
</evidence>
<organism evidence="1 2">
    <name type="scientific">Malus domestica</name>
    <name type="common">Apple</name>
    <name type="synonym">Pyrus malus</name>
    <dbReference type="NCBI Taxonomy" id="3750"/>
    <lineage>
        <taxon>Eukaryota</taxon>
        <taxon>Viridiplantae</taxon>
        <taxon>Streptophyta</taxon>
        <taxon>Embryophyta</taxon>
        <taxon>Tracheophyta</taxon>
        <taxon>Spermatophyta</taxon>
        <taxon>Magnoliopsida</taxon>
        <taxon>eudicotyledons</taxon>
        <taxon>Gunneridae</taxon>
        <taxon>Pentapetalae</taxon>
        <taxon>rosids</taxon>
        <taxon>fabids</taxon>
        <taxon>Rosales</taxon>
        <taxon>Rosaceae</taxon>
        <taxon>Amygdaloideae</taxon>
        <taxon>Maleae</taxon>
        <taxon>Malus</taxon>
    </lineage>
</organism>
<comment type="caution">
    <text evidence="1">The sequence shown here is derived from an EMBL/GenBank/DDBJ whole genome shotgun (WGS) entry which is preliminary data.</text>
</comment>
<dbReference type="AlphaFoldDB" id="A0A498HEP2"/>
<gene>
    <name evidence="1" type="ORF">DVH24_027660</name>
</gene>
<evidence type="ECO:0000313" key="1">
    <source>
        <dbReference type="EMBL" id="RXH67513.1"/>
    </source>
</evidence>